<sequence>MIEAAMYVALGFLAASLLGFAVAPALYKRAVRLTKEAMNAVNPSTYAEVQAAQDAERARNAISLNKVEQALQAQREETASHRLETARLKSEIVRMRAGHAMELSSLRQELEADLAEKAGSAAQTYRRDLKRTKSKLEKTEELLEKAHLKLEERKQAGQPVLFHGSEGDDSLAPTAATMELAAVAALESEVAQLKTKLAAYEAGSAETSVVPLEADAAALKDVVVTLESELIEAETKYIAAQAEVARLLVQLDTTGLDRTAAAAQLRTNLKAADAEASNLKAQLSNKDRMLGRARAQIARLRKDLEMAPELSSLRSDLRSLTKQFSKKRDTSKPQGETGATIKSPVENDVAPTATTSDKSNPTKKKKPTQSPTKTHRRSKGEKPQADTSHTGMPKEKLSPARALMKKIVASQKTPATSVRDDDSSNGLKKIETSPTTTKSKSARSKDKKRDVA</sequence>
<evidence type="ECO:0000313" key="3">
    <source>
        <dbReference type="EMBL" id="TWI82203.1"/>
    </source>
</evidence>
<keyword evidence="1" id="KW-0175">Coiled coil</keyword>
<evidence type="ECO:0000313" key="4">
    <source>
        <dbReference type="Proteomes" id="UP000320593"/>
    </source>
</evidence>
<proteinExistence type="predicted"/>
<feature type="compositionally biased region" description="Basic residues" evidence="2">
    <location>
        <begin position="361"/>
        <end position="379"/>
    </location>
</feature>
<reference evidence="3 4" key="1">
    <citation type="submission" date="2019-07" db="EMBL/GenBank/DDBJ databases">
        <title>Genomic Encyclopedia of Archaeal and Bacterial Type Strains, Phase II (KMG-II): from individual species to whole genera.</title>
        <authorList>
            <person name="Goeker M."/>
        </authorList>
    </citation>
    <scope>NUCLEOTIDE SEQUENCE [LARGE SCALE GENOMIC DNA]</scope>
    <source>
        <strain evidence="3 4">ATCC BAA-252</strain>
    </source>
</reference>
<dbReference type="OrthoDB" id="7826912at2"/>
<feature type="coiled-coil region" evidence="1">
    <location>
        <begin position="183"/>
        <end position="289"/>
    </location>
</feature>
<dbReference type="AlphaFoldDB" id="A0A562SM71"/>
<feature type="region of interest" description="Disordered" evidence="2">
    <location>
        <begin position="322"/>
        <end position="452"/>
    </location>
</feature>
<feature type="compositionally biased region" description="Basic and acidic residues" evidence="2">
    <location>
        <begin position="443"/>
        <end position="452"/>
    </location>
</feature>
<evidence type="ECO:0000256" key="2">
    <source>
        <dbReference type="SAM" id="MobiDB-lite"/>
    </source>
</evidence>
<organism evidence="3 4">
    <name type="scientific">Roseibium hamelinense</name>
    <dbReference type="NCBI Taxonomy" id="150831"/>
    <lineage>
        <taxon>Bacteria</taxon>
        <taxon>Pseudomonadati</taxon>
        <taxon>Pseudomonadota</taxon>
        <taxon>Alphaproteobacteria</taxon>
        <taxon>Hyphomicrobiales</taxon>
        <taxon>Stappiaceae</taxon>
        <taxon>Roseibium</taxon>
    </lineage>
</organism>
<comment type="caution">
    <text evidence="3">The sequence shown here is derived from an EMBL/GenBank/DDBJ whole genome shotgun (WGS) entry which is preliminary data.</text>
</comment>
<dbReference type="RefSeq" id="WP_145345976.1">
    <property type="nucleotide sequence ID" value="NZ_SMLY01000084.1"/>
</dbReference>
<dbReference type="EMBL" id="VLLF01000009">
    <property type="protein sequence ID" value="TWI82203.1"/>
    <property type="molecule type" value="Genomic_DNA"/>
</dbReference>
<keyword evidence="4" id="KW-1185">Reference proteome</keyword>
<evidence type="ECO:0000256" key="1">
    <source>
        <dbReference type="SAM" id="Coils"/>
    </source>
</evidence>
<gene>
    <name evidence="3" type="ORF">JM93_03547</name>
</gene>
<feature type="coiled-coil region" evidence="1">
    <location>
        <begin position="122"/>
        <end position="156"/>
    </location>
</feature>
<name>A0A562SM71_9HYPH</name>
<dbReference type="Proteomes" id="UP000320593">
    <property type="component" value="Unassembled WGS sequence"/>
</dbReference>
<protein>
    <submittedName>
        <fullName evidence="3">Uncharacterized protein</fullName>
    </submittedName>
</protein>
<accession>A0A562SM71</accession>